<dbReference type="KEGG" id="cten:18249845"/>
<keyword evidence="1" id="KW-0812">Transmembrane</keyword>
<feature type="domain" description="LicD/FKTN/FKRP nucleotidyltransferase" evidence="2">
    <location>
        <begin position="421"/>
        <end position="474"/>
    </location>
</feature>
<dbReference type="RefSeq" id="XP_006687081.1">
    <property type="nucleotide sequence ID" value="XM_006687018.1"/>
</dbReference>
<keyword evidence="1" id="KW-1133">Transmembrane helix</keyword>
<dbReference type="HOGENOM" id="CLU_483103_0_0_1"/>
<dbReference type="Proteomes" id="UP000000707">
    <property type="component" value="Unassembled WGS sequence"/>
</dbReference>
<dbReference type="STRING" id="590646.G3B5R4"/>
<dbReference type="OrthoDB" id="10416900at2759"/>
<keyword evidence="4" id="KW-1185">Reference proteome</keyword>
<dbReference type="EMBL" id="GL996524">
    <property type="protein sequence ID" value="EGV63288.1"/>
    <property type="molecule type" value="Genomic_DNA"/>
</dbReference>
<dbReference type="InterPro" id="IPR007074">
    <property type="entry name" value="LicD/FKTN/FKRP_NTP_transf"/>
</dbReference>
<dbReference type="InterPro" id="IPR052942">
    <property type="entry name" value="LPS_cholinephosphotransferase"/>
</dbReference>
<organism evidence="4">
    <name type="scientific">Candida tenuis (strain ATCC 10573 / BCRC 21748 / CBS 615 / JCM 9827 / NBRC 10315 / NRRL Y-1498 / VKM Y-70)</name>
    <name type="common">Yeast</name>
    <name type="synonym">Yamadazyma tenuis</name>
    <dbReference type="NCBI Taxonomy" id="590646"/>
    <lineage>
        <taxon>Eukaryota</taxon>
        <taxon>Fungi</taxon>
        <taxon>Dikarya</taxon>
        <taxon>Ascomycota</taxon>
        <taxon>Saccharomycotina</taxon>
        <taxon>Pichiomycetes</taxon>
        <taxon>Debaryomycetaceae</taxon>
        <taxon>Yamadazyma</taxon>
    </lineage>
</organism>
<dbReference type="AlphaFoldDB" id="G3B5R4"/>
<evidence type="ECO:0000256" key="1">
    <source>
        <dbReference type="SAM" id="Phobius"/>
    </source>
</evidence>
<feature type="transmembrane region" description="Helical" evidence="1">
    <location>
        <begin position="15"/>
        <end position="35"/>
    </location>
</feature>
<evidence type="ECO:0000259" key="2">
    <source>
        <dbReference type="Pfam" id="PF04991"/>
    </source>
</evidence>
<dbReference type="Pfam" id="PF04991">
    <property type="entry name" value="LicD"/>
    <property type="match status" value="2"/>
</dbReference>
<feature type="domain" description="LicD/FKTN/FKRP nucleotidyltransferase" evidence="2">
    <location>
        <begin position="287"/>
        <end position="405"/>
    </location>
</feature>
<dbReference type="PANTHER" id="PTHR43404:SF1">
    <property type="entry name" value="MNN4P"/>
    <property type="match status" value="1"/>
</dbReference>
<evidence type="ECO:0000313" key="4">
    <source>
        <dbReference type="Proteomes" id="UP000000707"/>
    </source>
</evidence>
<reference evidence="3 4" key="1">
    <citation type="journal article" date="2011" name="Proc. Natl. Acad. Sci. U.S.A.">
        <title>Comparative genomics of xylose-fermenting fungi for enhanced biofuel production.</title>
        <authorList>
            <person name="Wohlbach D.J."/>
            <person name="Kuo A."/>
            <person name="Sato T.K."/>
            <person name="Potts K.M."/>
            <person name="Salamov A.A."/>
            <person name="LaButti K.M."/>
            <person name="Sun H."/>
            <person name="Clum A."/>
            <person name="Pangilinan J.L."/>
            <person name="Lindquist E.A."/>
            <person name="Lucas S."/>
            <person name="Lapidus A."/>
            <person name="Jin M."/>
            <person name="Gunawan C."/>
            <person name="Balan V."/>
            <person name="Dale B.E."/>
            <person name="Jeffries T.W."/>
            <person name="Zinkel R."/>
            <person name="Barry K.W."/>
            <person name="Grigoriev I.V."/>
            <person name="Gasch A.P."/>
        </authorList>
    </citation>
    <scope>NUCLEOTIDE SEQUENCE [LARGE SCALE GENOMIC DNA]</scope>
    <source>
        <strain evidence="4">ATCC 10573 / BCRC 21748 / CBS 615 / JCM 9827 / NBRC 10315 / NRRL Y-1498 / VKM Y-70</strain>
    </source>
</reference>
<gene>
    <name evidence="3" type="ORF">CANTEDRAFT_135115</name>
</gene>
<dbReference type="GO" id="GO:0009100">
    <property type="term" value="P:glycoprotein metabolic process"/>
    <property type="evidence" value="ECO:0007669"/>
    <property type="project" value="UniProtKB-ARBA"/>
</dbReference>
<keyword evidence="1" id="KW-0472">Membrane</keyword>
<evidence type="ECO:0000313" key="3">
    <source>
        <dbReference type="EMBL" id="EGV63288.1"/>
    </source>
</evidence>
<name>G3B5R4_CANTC</name>
<dbReference type="eggNOG" id="ENOG502QYFC">
    <property type="taxonomic scope" value="Eukaryota"/>
</dbReference>
<accession>G3B5R4</accession>
<sequence>MLATQRISIKLKRLGISYTQLFVVSVVLALLYSFLGTTSKIYEPQLINAIDKYSANILSYHTTDTPVDFSWIQFLDLNHFFASHKKLISPLNCEEFANRIQKGPRSFFNCRDQPDNKLVPISLQQNVNMYIDDMSRKIFGKIHLYKSFPNPSNLLYLFHDNYVKFPVKTETKFMSLKSVNLKSAASKLTSFNQDLSPKPVISLNYDDFNYKKNLETFSEESKVKELHYKYKDTKRARKYFGEAYLIDYTGAFNLDWRFFNATNVLEKDLDLKNAKISRLIRGWLNLCSKLEIPSWLTDNNLIGWHMNGLHLPFEDDFSFQITMKDILKLVDQGLNQSIIFDYSDIDKGIKSEMFLDISPYFKMRDRNNKENLVDIRLIDLETGLFLNIIGVSTFQYERLYNYQQKPVFQSLEEGDSRRIENYIKRFKDSREGLLNTKNLEVYNFDDFSSMIPVMFENQVAYLPANYMTLLTNKYFDPFAHSKKGYIYRAGINLWIPKDTCKLPPFLSIPTIEQDMQCLKIDKVNRLHKEYKKATEFHESFMESFNELSDYSGFTLKPLDFGGFK</sequence>
<proteinExistence type="predicted"/>
<dbReference type="PANTHER" id="PTHR43404">
    <property type="entry name" value="LIPOPOLYSACCHARIDE CHOLINEPHOSPHOTRANSFERASE LICD"/>
    <property type="match status" value="1"/>
</dbReference>
<protein>
    <recommendedName>
        <fullName evidence="2">LicD/FKTN/FKRP nucleotidyltransferase domain-containing protein</fullName>
    </recommendedName>
</protein>
<dbReference type="GeneID" id="18249845"/>